<sequence>MKERILTNNEKSFVQKAILESIRIDGRTQDEFRKLRICFGSEWGLVHVILGETRALARITCEVVEPKATRPNEGMLFVNVELGPMAAPHFDGGRQSDECVQLNRILERALKDSGCVDLESLCLVSEEKVWKLRVDVTVLNHEGNAIDCCSIAALTALAHFKRPDITVDGENVIVHTLEEKDPLKVTLFHYPICVSYAIFNQGKIAIADPTYLEERVAEANMVFGINSYGELCGLHLGGTTLTSSELLLRTSMKASKRARLVVEKIKAAIQKDADDRAKGVSVGFSEGIERNETTVHAQDRMQVRLKRFKLKIDGQERLDSDAGEEEEEEEEKMDATVIESSADLVNPSDEPMAVDDTIVEEVGETAAVMIPKSKDSTNQWLTEEQLRAVKERTGKKRSKASLKHKKKSLLSQSRTNDEDVLGDSDEEETVTLTSNDM</sequence>
<feature type="region of interest" description="Disordered" evidence="11">
    <location>
        <begin position="316"/>
        <end position="338"/>
    </location>
</feature>
<dbReference type="SUPFAM" id="SSF54211">
    <property type="entry name" value="Ribosomal protein S5 domain 2-like"/>
    <property type="match status" value="1"/>
</dbReference>
<comment type="similarity">
    <text evidence="3">Belongs to the RNase PH family.</text>
</comment>
<dbReference type="GO" id="GO:0016075">
    <property type="term" value="P:rRNA catabolic process"/>
    <property type="evidence" value="ECO:0007669"/>
    <property type="project" value="TreeGrafter"/>
</dbReference>
<evidence type="ECO:0000256" key="10">
    <source>
        <dbReference type="ARBA" id="ARBA00032660"/>
    </source>
</evidence>
<evidence type="ECO:0000256" key="9">
    <source>
        <dbReference type="ARBA" id="ARBA00023242"/>
    </source>
</evidence>
<feature type="domain" description="Exoribonuclease phosphorolytic" evidence="13">
    <location>
        <begin position="189"/>
        <end position="246"/>
    </location>
</feature>
<dbReference type="InterPro" id="IPR036345">
    <property type="entry name" value="ExoRNase_PH_dom2_sf"/>
</dbReference>
<keyword evidence="5" id="KW-0963">Cytoplasm</keyword>
<dbReference type="GO" id="GO:0000176">
    <property type="term" value="C:nuclear exosome (RNase complex)"/>
    <property type="evidence" value="ECO:0007669"/>
    <property type="project" value="TreeGrafter"/>
</dbReference>
<dbReference type="GO" id="GO:0071035">
    <property type="term" value="P:nuclear polyadenylation-dependent rRNA catabolic process"/>
    <property type="evidence" value="ECO:0007669"/>
    <property type="project" value="TreeGrafter"/>
</dbReference>
<dbReference type="InterPro" id="IPR033100">
    <property type="entry name" value="Rrp45"/>
</dbReference>
<dbReference type="EnsemblMetazoa" id="AEPI003775-RA">
    <property type="protein sequence ID" value="AEPI003775-PA"/>
    <property type="gene ID" value="AEPI003775"/>
</dbReference>
<keyword evidence="15" id="KW-1185">Reference proteome</keyword>
<dbReference type="GO" id="GO:0035925">
    <property type="term" value="F:mRNA 3'-UTR AU-rich region binding"/>
    <property type="evidence" value="ECO:0007669"/>
    <property type="project" value="TreeGrafter"/>
</dbReference>
<evidence type="ECO:0000256" key="3">
    <source>
        <dbReference type="ARBA" id="ARBA00006678"/>
    </source>
</evidence>
<feature type="domain" description="Exoribonuclease phosphorolytic" evidence="12">
    <location>
        <begin position="31"/>
        <end position="163"/>
    </location>
</feature>
<evidence type="ECO:0000256" key="7">
    <source>
        <dbReference type="ARBA" id="ARBA00022835"/>
    </source>
</evidence>
<dbReference type="InterPro" id="IPR050590">
    <property type="entry name" value="Exosome_comp_Rrp42_subfam"/>
</dbReference>
<evidence type="ECO:0000256" key="5">
    <source>
        <dbReference type="ARBA" id="ARBA00022490"/>
    </source>
</evidence>
<dbReference type="FunFam" id="3.30.230.70:FF:000005">
    <property type="entry name" value="Exosome complex component RRP45"/>
    <property type="match status" value="1"/>
</dbReference>
<dbReference type="GO" id="GO:0000467">
    <property type="term" value="P:exonucleolytic trimming to generate mature 3'-end of 5.8S rRNA from tricistronic rRNA transcript (SSU-rRNA, 5.8S rRNA, LSU-rRNA)"/>
    <property type="evidence" value="ECO:0007669"/>
    <property type="project" value="TreeGrafter"/>
</dbReference>
<dbReference type="GO" id="GO:0034475">
    <property type="term" value="P:U4 snRNA 3'-end processing"/>
    <property type="evidence" value="ECO:0007669"/>
    <property type="project" value="TreeGrafter"/>
</dbReference>
<dbReference type="Pfam" id="PF03725">
    <property type="entry name" value="RNase_PH_C"/>
    <property type="match status" value="1"/>
</dbReference>
<dbReference type="Proteomes" id="UP000075885">
    <property type="component" value="Unassembled WGS sequence"/>
</dbReference>
<keyword evidence="8" id="KW-0694">RNA-binding</keyword>
<dbReference type="GO" id="GO:0000177">
    <property type="term" value="C:cytoplasmic exosome (RNase complex)"/>
    <property type="evidence" value="ECO:0007669"/>
    <property type="project" value="TreeGrafter"/>
</dbReference>
<evidence type="ECO:0000259" key="13">
    <source>
        <dbReference type="Pfam" id="PF03725"/>
    </source>
</evidence>
<evidence type="ECO:0000313" key="14">
    <source>
        <dbReference type="EnsemblMetazoa" id="AEPI003775-PA"/>
    </source>
</evidence>
<keyword evidence="9" id="KW-0539">Nucleus</keyword>
<keyword evidence="7" id="KW-0271">Exosome</keyword>
<dbReference type="STRING" id="199890.A0A182PA21"/>
<dbReference type="GO" id="GO:0005730">
    <property type="term" value="C:nucleolus"/>
    <property type="evidence" value="ECO:0007669"/>
    <property type="project" value="UniProtKB-SubCell"/>
</dbReference>
<feature type="compositionally biased region" description="Acidic residues" evidence="11">
    <location>
        <begin position="321"/>
        <end position="332"/>
    </location>
</feature>
<evidence type="ECO:0000256" key="4">
    <source>
        <dbReference type="ARBA" id="ARBA00019572"/>
    </source>
</evidence>
<reference evidence="14" key="2">
    <citation type="submission" date="2020-05" db="UniProtKB">
        <authorList>
            <consortium name="EnsemblMetazoa"/>
        </authorList>
    </citation>
    <scope>IDENTIFICATION</scope>
    <source>
        <strain evidence="14">Epiroticus2</strain>
    </source>
</reference>
<dbReference type="AlphaFoldDB" id="A0A182PA21"/>
<organism evidence="14 15">
    <name type="scientific">Anopheles epiroticus</name>
    <dbReference type="NCBI Taxonomy" id="199890"/>
    <lineage>
        <taxon>Eukaryota</taxon>
        <taxon>Metazoa</taxon>
        <taxon>Ecdysozoa</taxon>
        <taxon>Arthropoda</taxon>
        <taxon>Hexapoda</taxon>
        <taxon>Insecta</taxon>
        <taxon>Pterygota</taxon>
        <taxon>Neoptera</taxon>
        <taxon>Endopterygota</taxon>
        <taxon>Diptera</taxon>
        <taxon>Nematocera</taxon>
        <taxon>Culicoidea</taxon>
        <taxon>Culicidae</taxon>
        <taxon>Anophelinae</taxon>
        <taxon>Anopheles</taxon>
    </lineage>
</organism>
<dbReference type="GO" id="GO:0071038">
    <property type="term" value="P:TRAMP-dependent tRNA surveillance pathway"/>
    <property type="evidence" value="ECO:0007669"/>
    <property type="project" value="TreeGrafter"/>
</dbReference>
<dbReference type="GO" id="GO:0071028">
    <property type="term" value="P:nuclear mRNA surveillance"/>
    <property type="evidence" value="ECO:0007669"/>
    <property type="project" value="TreeGrafter"/>
</dbReference>
<evidence type="ECO:0000256" key="1">
    <source>
        <dbReference type="ARBA" id="ARBA00004496"/>
    </source>
</evidence>
<reference evidence="15" key="1">
    <citation type="submission" date="2013-03" db="EMBL/GenBank/DDBJ databases">
        <title>The Genome Sequence of Anopheles epiroticus epiroticus2.</title>
        <authorList>
            <consortium name="The Broad Institute Genomics Platform"/>
            <person name="Neafsey D.E."/>
            <person name="Howell P."/>
            <person name="Walker B."/>
            <person name="Young S.K."/>
            <person name="Zeng Q."/>
            <person name="Gargeya S."/>
            <person name="Fitzgerald M."/>
            <person name="Haas B."/>
            <person name="Abouelleil A."/>
            <person name="Allen A.W."/>
            <person name="Alvarado L."/>
            <person name="Arachchi H.M."/>
            <person name="Berlin A.M."/>
            <person name="Chapman S.B."/>
            <person name="Gainer-Dewar J."/>
            <person name="Goldberg J."/>
            <person name="Griggs A."/>
            <person name="Gujja S."/>
            <person name="Hansen M."/>
            <person name="Howarth C."/>
            <person name="Imamovic A."/>
            <person name="Ireland A."/>
            <person name="Larimer J."/>
            <person name="McCowan C."/>
            <person name="Murphy C."/>
            <person name="Pearson M."/>
            <person name="Poon T.W."/>
            <person name="Priest M."/>
            <person name="Roberts A."/>
            <person name="Saif S."/>
            <person name="Shea T."/>
            <person name="Sisk P."/>
            <person name="Sykes S."/>
            <person name="Wortman J."/>
            <person name="Nusbaum C."/>
            <person name="Birren B."/>
        </authorList>
    </citation>
    <scope>NUCLEOTIDE SEQUENCE [LARGE SCALE GENOMIC DNA]</scope>
    <source>
        <strain evidence="15">Epiroticus2</strain>
    </source>
</reference>
<evidence type="ECO:0000256" key="11">
    <source>
        <dbReference type="SAM" id="MobiDB-lite"/>
    </source>
</evidence>
<dbReference type="InterPro" id="IPR001247">
    <property type="entry name" value="ExoRNase_PH_dom1"/>
</dbReference>
<comment type="subcellular location">
    <subcellularLocation>
        <location evidence="1">Cytoplasm</location>
    </subcellularLocation>
    <subcellularLocation>
        <location evidence="2">Nucleus</location>
        <location evidence="2">Nucleolus</location>
    </subcellularLocation>
</comment>
<dbReference type="Gene3D" id="3.30.230.70">
    <property type="entry name" value="GHMP Kinase, N-terminal domain"/>
    <property type="match status" value="1"/>
</dbReference>
<evidence type="ECO:0000256" key="6">
    <source>
        <dbReference type="ARBA" id="ARBA00022552"/>
    </source>
</evidence>
<dbReference type="CDD" id="cd11368">
    <property type="entry name" value="RNase_PH_RRP45"/>
    <property type="match status" value="1"/>
</dbReference>
<dbReference type="PANTHER" id="PTHR11097:SF14">
    <property type="entry name" value="EXOSOME COMPLEX COMPONENT RRP45"/>
    <property type="match status" value="1"/>
</dbReference>
<dbReference type="GO" id="GO:0034476">
    <property type="term" value="P:U5 snRNA 3'-end processing"/>
    <property type="evidence" value="ECO:0007669"/>
    <property type="project" value="TreeGrafter"/>
</dbReference>
<dbReference type="PANTHER" id="PTHR11097">
    <property type="entry name" value="EXOSOME COMPLEX EXONUCLEASE RIBOSOMAL RNA PROCESSING PROTEIN"/>
    <property type="match status" value="1"/>
</dbReference>
<dbReference type="InterPro" id="IPR020568">
    <property type="entry name" value="Ribosomal_Su5_D2-typ_SF"/>
</dbReference>
<evidence type="ECO:0000313" key="15">
    <source>
        <dbReference type="Proteomes" id="UP000075885"/>
    </source>
</evidence>
<evidence type="ECO:0000256" key="8">
    <source>
        <dbReference type="ARBA" id="ARBA00022884"/>
    </source>
</evidence>
<proteinExistence type="inferred from homology"/>
<protein>
    <recommendedName>
        <fullName evidence="4">Exosome complex component RRP45</fullName>
    </recommendedName>
    <alternativeName>
        <fullName evidence="10">Exosome component 9</fullName>
    </alternativeName>
</protein>
<keyword evidence="6" id="KW-0698">rRNA processing</keyword>
<feature type="region of interest" description="Disordered" evidence="11">
    <location>
        <begin position="390"/>
        <end position="437"/>
    </location>
</feature>
<dbReference type="InterPro" id="IPR027408">
    <property type="entry name" value="PNPase/RNase_PH_dom_sf"/>
</dbReference>
<dbReference type="Pfam" id="PF01138">
    <property type="entry name" value="RNase_PH"/>
    <property type="match status" value="1"/>
</dbReference>
<evidence type="ECO:0000256" key="2">
    <source>
        <dbReference type="ARBA" id="ARBA00004604"/>
    </source>
</evidence>
<accession>A0A182PA21</accession>
<evidence type="ECO:0000259" key="12">
    <source>
        <dbReference type="Pfam" id="PF01138"/>
    </source>
</evidence>
<dbReference type="SUPFAM" id="SSF55666">
    <property type="entry name" value="Ribonuclease PH domain 2-like"/>
    <property type="match status" value="1"/>
</dbReference>
<name>A0A182PA21_9DIPT</name>
<feature type="compositionally biased region" description="Acidic residues" evidence="11">
    <location>
        <begin position="418"/>
        <end position="429"/>
    </location>
</feature>
<feature type="compositionally biased region" description="Basic residues" evidence="11">
    <location>
        <begin position="393"/>
        <end position="408"/>
    </location>
</feature>
<dbReference type="GO" id="GO:0034473">
    <property type="term" value="P:U1 snRNA 3'-end processing"/>
    <property type="evidence" value="ECO:0007669"/>
    <property type="project" value="TreeGrafter"/>
</dbReference>
<dbReference type="VEuPathDB" id="VectorBase:AEPI003775"/>
<dbReference type="InterPro" id="IPR015847">
    <property type="entry name" value="ExoRNase_PH_dom2"/>
</dbReference>